<sequence length="139" mass="15981">MASTVSTPHRSSLSLAYSLNHSRGDLKGERKVKAPRLRDWNRPTRTISVSTIPPIDSGAWQRLTRFQRRFYEWLVFISIQNLKTVEEFWVLKMCEGPQTSGNVDQVLIRKLILDSTGIVSNNVPRLYLSYFLDNVAKLS</sequence>
<organism evidence="3">
    <name type="scientific">Hydatigena taeniaeformis</name>
    <name type="common">Feline tapeworm</name>
    <name type="synonym">Taenia taeniaeformis</name>
    <dbReference type="NCBI Taxonomy" id="6205"/>
    <lineage>
        <taxon>Eukaryota</taxon>
        <taxon>Metazoa</taxon>
        <taxon>Spiralia</taxon>
        <taxon>Lophotrochozoa</taxon>
        <taxon>Platyhelminthes</taxon>
        <taxon>Cestoda</taxon>
        <taxon>Eucestoda</taxon>
        <taxon>Cyclophyllidea</taxon>
        <taxon>Taeniidae</taxon>
        <taxon>Hydatigera</taxon>
    </lineage>
</organism>
<evidence type="ECO:0000313" key="2">
    <source>
        <dbReference type="Proteomes" id="UP000274429"/>
    </source>
</evidence>
<accession>A0A0R3XB31</accession>
<dbReference type="OrthoDB" id="6286076at2759"/>
<dbReference type="STRING" id="6205.A0A0R3XB31"/>
<dbReference type="EMBL" id="UYWX01022167">
    <property type="protein sequence ID" value="VDM35721.1"/>
    <property type="molecule type" value="Genomic_DNA"/>
</dbReference>
<evidence type="ECO:0000313" key="3">
    <source>
        <dbReference type="WBParaSite" id="TTAC_0001075801-mRNA-1"/>
    </source>
</evidence>
<dbReference type="AlphaFoldDB" id="A0A0R3XB31"/>
<reference evidence="1 2" key="2">
    <citation type="submission" date="2018-11" db="EMBL/GenBank/DDBJ databases">
        <authorList>
            <consortium name="Pathogen Informatics"/>
        </authorList>
    </citation>
    <scope>NUCLEOTIDE SEQUENCE [LARGE SCALE GENOMIC DNA]</scope>
</reference>
<proteinExistence type="predicted"/>
<name>A0A0R3XB31_HYDTA</name>
<evidence type="ECO:0000313" key="1">
    <source>
        <dbReference type="EMBL" id="VDM35721.1"/>
    </source>
</evidence>
<gene>
    <name evidence="1" type="ORF">TTAC_LOCUS10741</name>
</gene>
<dbReference type="Proteomes" id="UP000274429">
    <property type="component" value="Unassembled WGS sequence"/>
</dbReference>
<reference evidence="3" key="1">
    <citation type="submission" date="2017-02" db="UniProtKB">
        <authorList>
            <consortium name="WormBaseParasite"/>
        </authorList>
    </citation>
    <scope>IDENTIFICATION</scope>
</reference>
<dbReference type="WBParaSite" id="TTAC_0001075801-mRNA-1">
    <property type="protein sequence ID" value="TTAC_0001075801-mRNA-1"/>
    <property type="gene ID" value="TTAC_0001075801"/>
</dbReference>
<keyword evidence="2" id="KW-1185">Reference proteome</keyword>
<protein>
    <submittedName>
        <fullName evidence="3">RGS domain-containing protein</fullName>
    </submittedName>
</protein>